<evidence type="ECO:0000313" key="2">
    <source>
        <dbReference type="EMBL" id="PXW32205.1"/>
    </source>
</evidence>
<sequence>MINTLKTLDEVIFELHQINEPLTPEVIGKLTSQYPQYAGDIRAHAIEIIDMELLASFAESEDSVQRAVNAEIPVSLRSALREKGTSLRDFADTIDISRSIISDINSGRIDVTTIPEHFLHTSSALLNSAADWFKSVVCHSREMSPSPAFKAKTTPGSGRQRTWEEAVLNSDMDENRKLYWLSKGE</sequence>
<dbReference type="EMBL" id="QJJG01000046">
    <property type="protein sequence ID" value="PXW32205.1"/>
    <property type="molecule type" value="Genomic_DNA"/>
</dbReference>
<evidence type="ECO:0000256" key="1">
    <source>
        <dbReference type="SAM" id="MobiDB-lite"/>
    </source>
</evidence>
<dbReference type="InterPro" id="IPR010982">
    <property type="entry name" value="Lambda_DNA-bd_dom_sf"/>
</dbReference>
<dbReference type="CDD" id="cd00093">
    <property type="entry name" value="HTH_XRE"/>
    <property type="match status" value="1"/>
</dbReference>
<dbReference type="RefSeq" id="WP_110277548.1">
    <property type="nucleotide sequence ID" value="NZ_QJJG01000046.1"/>
</dbReference>
<comment type="caution">
    <text evidence="2">The sequence shown here is derived from an EMBL/GenBank/DDBJ whole genome shotgun (WGS) entry which is preliminary data.</text>
</comment>
<gene>
    <name evidence="2" type="ORF">DET57_1466</name>
</gene>
<protein>
    <submittedName>
        <fullName evidence="2">Uncharacterized protein</fullName>
    </submittedName>
</protein>
<name>A0A318F4R9_KLEOX</name>
<dbReference type="SUPFAM" id="SSF47413">
    <property type="entry name" value="lambda repressor-like DNA-binding domains"/>
    <property type="match status" value="1"/>
</dbReference>
<reference evidence="2 3" key="1">
    <citation type="submission" date="2018-05" db="EMBL/GenBank/DDBJ databases">
        <title>Freshwater and sediment microbial communities from various areas in North America, analyzing microbe dynamics in response to fracking.</title>
        <authorList>
            <person name="Lamendella R."/>
        </authorList>
    </citation>
    <scope>NUCLEOTIDE SEQUENCE [LARGE SCALE GENOMIC DNA]</scope>
    <source>
        <strain evidence="2 3">67</strain>
    </source>
</reference>
<dbReference type="Proteomes" id="UP000247485">
    <property type="component" value="Unassembled WGS sequence"/>
</dbReference>
<organism evidence="2 3">
    <name type="scientific">Klebsiella oxytoca</name>
    <dbReference type="NCBI Taxonomy" id="571"/>
    <lineage>
        <taxon>Bacteria</taxon>
        <taxon>Pseudomonadati</taxon>
        <taxon>Pseudomonadota</taxon>
        <taxon>Gammaproteobacteria</taxon>
        <taxon>Enterobacterales</taxon>
        <taxon>Enterobacteriaceae</taxon>
        <taxon>Klebsiella/Raoultella group</taxon>
        <taxon>Klebsiella</taxon>
    </lineage>
</organism>
<evidence type="ECO:0000313" key="3">
    <source>
        <dbReference type="Proteomes" id="UP000247485"/>
    </source>
</evidence>
<proteinExistence type="predicted"/>
<dbReference type="GO" id="GO:0003677">
    <property type="term" value="F:DNA binding"/>
    <property type="evidence" value="ECO:0007669"/>
    <property type="project" value="InterPro"/>
</dbReference>
<feature type="region of interest" description="Disordered" evidence="1">
    <location>
        <begin position="144"/>
        <end position="165"/>
    </location>
</feature>
<accession>A0A318F4R9</accession>
<dbReference type="AlphaFoldDB" id="A0A318F4R9"/>
<dbReference type="InterPro" id="IPR001387">
    <property type="entry name" value="Cro/C1-type_HTH"/>
</dbReference>